<feature type="region of interest" description="Disordered" evidence="1">
    <location>
        <begin position="23"/>
        <end position="47"/>
    </location>
</feature>
<organism evidence="2 3">
    <name type="scientific">Dreissena polymorpha</name>
    <name type="common">Zebra mussel</name>
    <name type="synonym">Mytilus polymorpha</name>
    <dbReference type="NCBI Taxonomy" id="45954"/>
    <lineage>
        <taxon>Eukaryota</taxon>
        <taxon>Metazoa</taxon>
        <taxon>Spiralia</taxon>
        <taxon>Lophotrochozoa</taxon>
        <taxon>Mollusca</taxon>
        <taxon>Bivalvia</taxon>
        <taxon>Autobranchia</taxon>
        <taxon>Heteroconchia</taxon>
        <taxon>Euheterodonta</taxon>
        <taxon>Imparidentia</taxon>
        <taxon>Neoheterodontei</taxon>
        <taxon>Myida</taxon>
        <taxon>Dreissenoidea</taxon>
        <taxon>Dreissenidae</taxon>
        <taxon>Dreissena</taxon>
    </lineage>
</organism>
<protein>
    <submittedName>
        <fullName evidence="2">Uncharacterized protein</fullName>
    </submittedName>
</protein>
<gene>
    <name evidence="2" type="ORF">DPMN_046044</name>
</gene>
<evidence type="ECO:0000256" key="1">
    <source>
        <dbReference type="SAM" id="MobiDB-lite"/>
    </source>
</evidence>
<reference evidence="2" key="1">
    <citation type="journal article" date="2019" name="bioRxiv">
        <title>The Genome of the Zebra Mussel, Dreissena polymorpha: A Resource for Invasive Species Research.</title>
        <authorList>
            <person name="McCartney M.A."/>
            <person name="Auch B."/>
            <person name="Kono T."/>
            <person name="Mallez S."/>
            <person name="Zhang Y."/>
            <person name="Obille A."/>
            <person name="Becker A."/>
            <person name="Abrahante J.E."/>
            <person name="Garbe J."/>
            <person name="Badalamenti J.P."/>
            <person name="Herman A."/>
            <person name="Mangelson H."/>
            <person name="Liachko I."/>
            <person name="Sullivan S."/>
            <person name="Sone E.D."/>
            <person name="Koren S."/>
            <person name="Silverstein K.A.T."/>
            <person name="Beckman K.B."/>
            <person name="Gohl D.M."/>
        </authorList>
    </citation>
    <scope>NUCLEOTIDE SEQUENCE</scope>
    <source>
        <strain evidence="2">Duluth1</strain>
        <tissue evidence="2">Whole animal</tissue>
    </source>
</reference>
<comment type="caution">
    <text evidence="2">The sequence shown here is derived from an EMBL/GenBank/DDBJ whole genome shotgun (WGS) entry which is preliminary data.</text>
</comment>
<reference evidence="2" key="2">
    <citation type="submission" date="2020-11" db="EMBL/GenBank/DDBJ databases">
        <authorList>
            <person name="McCartney M.A."/>
            <person name="Auch B."/>
            <person name="Kono T."/>
            <person name="Mallez S."/>
            <person name="Becker A."/>
            <person name="Gohl D.M."/>
            <person name="Silverstein K.A.T."/>
            <person name="Koren S."/>
            <person name="Bechman K.B."/>
            <person name="Herman A."/>
            <person name="Abrahante J.E."/>
            <person name="Garbe J."/>
        </authorList>
    </citation>
    <scope>NUCLEOTIDE SEQUENCE</scope>
    <source>
        <strain evidence="2">Duluth1</strain>
        <tissue evidence="2">Whole animal</tissue>
    </source>
</reference>
<dbReference type="AlphaFoldDB" id="A0A9D4D767"/>
<sequence>MVRQEVAFPWSCNQCWEHPAAGLDHTAADQPAADEPAEPTADKPADHAVNGIQDNAFNVQGDIRERPHIEDG</sequence>
<keyword evidence="3" id="KW-1185">Reference proteome</keyword>
<evidence type="ECO:0000313" key="3">
    <source>
        <dbReference type="Proteomes" id="UP000828390"/>
    </source>
</evidence>
<dbReference type="EMBL" id="JAIWYP010000011">
    <property type="protein sequence ID" value="KAH3739392.1"/>
    <property type="molecule type" value="Genomic_DNA"/>
</dbReference>
<name>A0A9D4D767_DREPO</name>
<accession>A0A9D4D767</accession>
<evidence type="ECO:0000313" key="2">
    <source>
        <dbReference type="EMBL" id="KAH3739392.1"/>
    </source>
</evidence>
<proteinExistence type="predicted"/>
<dbReference type="Proteomes" id="UP000828390">
    <property type="component" value="Unassembled WGS sequence"/>
</dbReference>